<dbReference type="InterPro" id="IPR033469">
    <property type="entry name" value="CYTH-like_dom_sf"/>
</dbReference>
<dbReference type="EMBL" id="CP052766">
    <property type="protein sequence ID" value="QJR80403.1"/>
    <property type="molecule type" value="Genomic_DNA"/>
</dbReference>
<dbReference type="GO" id="GO:0050355">
    <property type="term" value="F:inorganic triphosphate phosphatase activity"/>
    <property type="evidence" value="ECO:0007669"/>
    <property type="project" value="InterPro"/>
</dbReference>
<gene>
    <name evidence="2" type="ORF">CA267_006245</name>
</gene>
<dbReference type="RefSeq" id="WP_075608284.1">
    <property type="nucleotide sequence ID" value="NZ_CP052766.1"/>
</dbReference>
<evidence type="ECO:0000259" key="1">
    <source>
        <dbReference type="PROSITE" id="PS51707"/>
    </source>
</evidence>
<dbReference type="Pfam" id="PF01928">
    <property type="entry name" value="CYTH"/>
    <property type="match status" value="1"/>
</dbReference>
<sequence length="501" mass="57693">MAEIEIKFVTRHNALALFLDTVVPVLSDMGMDVSKAHEKQLQNDYYDTSNHDFQHQKMGFRVRGNNGRFEQTLKTHGRVSGGLHERAEYNIPLKDAQPDLRLFDKDVWPPEWDADVINTKLARQFSTHFTRTAFEVGCHGSVIELVFDEGEVKTGKARAPIQEIELELLEGQVSELFLLATVLNEKLELRLSDVSKAAQGYQLLHGVNPQVKPLPAFLQLHEEETTENAFAKSAQCALAHWQHHEHLYLETGSVKLLSEVADSLRLLLQSVSLYLPVLQCPEMLELHKQVMKFMQVWLWQEDLQSLRYLLSKKSLFNKCLSKYPSLLSYLQGRKAGLIHAHAPDALFYDKASTQIKIMVSEILYSRPWREHAKGYDMPVTEHAKGWLSQDWQAVQQSLPRAQAMGPANYIAIENMLRQTMWNGFLLADLFPAERDQFRAPWLDILTGIEELKALLVLKQTLRESELESQEELMQWVEDKTNNLLNVMERTRQVGMQSDVYW</sequence>
<dbReference type="CDD" id="cd07756">
    <property type="entry name" value="CYTH-like_Pase_CHAD"/>
    <property type="match status" value="1"/>
</dbReference>
<dbReference type="SUPFAM" id="SSF55154">
    <property type="entry name" value="CYTH-like phosphatases"/>
    <property type="match status" value="1"/>
</dbReference>
<protein>
    <submittedName>
        <fullName evidence="2">CYTH domain-containing protein</fullName>
    </submittedName>
</protein>
<dbReference type="InterPro" id="IPR023577">
    <property type="entry name" value="CYTH_domain"/>
</dbReference>
<dbReference type="OrthoDB" id="3034217at2"/>
<organism evidence="2 3">
    <name type="scientific">Alteromonas pelagimontana</name>
    <dbReference type="NCBI Taxonomy" id="1858656"/>
    <lineage>
        <taxon>Bacteria</taxon>
        <taxon>Pseudomonadati</taxon>
        <taxon>Pseudomonadota</taxon>
        <taxon>Gammaproteobacteria</taxon>
        <taxon>Alteromonadales</taxon>
        <taxon>Alteromonadaceae</taxon>
        <taxon>Alteromonas/Salinimonas group</taxon>
        <taxon>Alteromonas</taxon>
    </lineage>
</organism>
<dbReference type="PROSITE" id="PS51707">
    <property type="entry name" value="CYTH"/>
    <property type="match status" value="1"/>
</dbReference>
<feature type="domain" description="CYTH" evidence="1">
    <location>
        <begin position="1"/>
        <end position="207"/>
    </location>
</feature>
<dbReference type="AlphaFoldDB" id="A0A6M4MB73"/>
<dbReference type="Proteomes" id="UP000219285">
    <property type="component" value="Chromosome"/>
</dbReference>
<dbReference type="GO" id="GO:0046872">
    <property type="term" value="F:metal ion binding"/>
    <property type="evidence" value="ECO:0007669"/>
    <property type="project" value="TreeGrafter"/>
</dbReference>
<dbReference type="PANTHER" id="PTHR39569:SF1">
    <property type="entry name" value="INORGANIC TRIPHOSPHATASE"/>
    <property type="match status" value="1"/>
</dbReference>
<reference evidence="3" key="1">
    <citation type="submission" date="2014-12" db="EMBL/GenBank/DDBJ databases">
        <title>Complete genome sequence of a multi-drug resistant Klebsiella pneumoniae.</title>
        <authorList>
            <person name="Hua X."/>
            <person name="Chen Q."/>
            <person name="Li X."/>
            <person name="Feng Y."/>
            <person name="Ruan Z."/>
            <person name="Yu Y."/>
        </authorList>
    </citation>
    <scope>NUCLEOTIDE SEQUENCE [LARGE SCALE GENOMIC DNA]</scope>
    <source>
        <strain evidence="3">5.12</strain>
    </source>
</reference>
<name>A0A6M4MB73_9ALTE</name>
<dbReference type="PANTHER" id="PTHR39569">
    <property type="entry name" value="INORGANIC TRIPHOSPHATASE"/>
    <property type="match status" value="1"/>
</dbReference>
<evidence type="ECO:0000313" key="3">
    <source>
        <dbReference type="Proteomes" id="UP000219285"/>
    </source>
</evidence>
<dbReference type="Gene3D" id="2.40.320.10">
    <property type="entry name" value="Hypothetical Protein Pfu-838710-001"/>
    <property type="match status" value="1"/>
</dbReference>
<dbReference type="KEGG" id="apel:CA267_006245"/>
<dbReference type="SMART" id="SM01118">
    <property type="entry name" value="CYTH"/>
    <property type="match status" value="1"/>
</dbReference>
<keyword evidence="3" id="KW-1185">Reference proteome</keyword>
<reference evidence="2 3" key="2">
    <citation type="submission" date="2020-04" db="EMBL/GenBank/DDBJ databases">
        <title>Complete genome sequence of Alteromonas pelagimontana 5.12T.</title>
        <authorList>
            <person name="Sinha R.K."/>
            <person name="Krishnan K.P."/>
            <person name="Kurian J.P."/>
        </authorList>
    </citation>
    <scope>NUCLEOTIDE SEQUENCE [LARGE SCALE GENOMIC DNA]</scope>
    <source>
        <strain evidence="2 3">5.12</strain>
    </source>
</reference>
<proteinExistence type="predicted"/>
<dbReference type="InterPro" id="IPR039013">
    <property type="entry name" value="YgiF"/>
</dbReference>
<accession>A0A6M4MB73</accession>
<evidence type="ECO:0000313" key="2">
    <source>
        <dbReference type="EMBL" id="QJR80403.1"/>
    </source>
</evidence>